<dbReference type="PANTHER" id="PTHR22990">
    <property type="entry name" value="F-BOX ONLY PROTEIN"/>
    <property type="match status" value="1"/>
</dbReference>
<dbReference type="InterPro" id="IPR051550">
    <property type="entry name" value="SCF-Subunits/Alg-Epimerases"/>
</dbReference>
<evidence type="ECO:0000256" key="1">
    <source>
        <dbReference type="ARBA" id="ARBA00022737"/>
    </source>
</evidence>
<protein>
    <submittedName>
        <fullName evidence="3">Pectate lyase-like protein</fullName>
    </submittedName>
</protein>
<reference evidence="3 4" key="1">
    <citation type="submission" date="2018-08" db="EMBL/GenBank/DDBJ databases">
        <title>Genomic Encyclopedia of Archaeal and Bacterial Type Strains, Phase II (KMG-II): from individual species to whole genera.</title>
        <authorList>
            <person name="Goeker M."/>
        </authorList>
    </citation>
    <scope>NUCLEOTIDE SEQUENCE [LARGE SCALE GENOMIC DNA]</scope>
    <source>
        <strain evidence="3 4">DSM 15986</strain>
    </source>
</reference>
<evidence type="ECO:0000313" key="3">
    <source>
        <dbReference type="EMBL" id="REG91997.1"/>
    </source>
</evidence>
<dbReference type="Gene3D" id="2.160.20.10">
    <property type="entry name" value="Single-stranded right-handed beta-helix, Pectin lyase-like"/>
    <property type="match status" value="2"/>
</dbReference>
<dbReference type="InterPro" id="IPR011050">
    <property type="entry name" value="Pectin_lyase_fold/virulence"/>
</dbReference>
<accession>A0A3E0E127</accession>
<dbReference type="RefSeq" id="WP_086539432.1">
    <property type="nucleotide sequence ID" value="NZ_MSSW01000001.1"/>
</dbReference>
<proteinExistence type="predicted"/>
<dbReference type="SUPFAM" id="SSF51126">
    <property type="entry name" value="Pectin lyase-like"/>
    <property type="match status" value="1"/>
</dbReference>
<dbReference type="Proteomes" id="UP000256405">
    <property type="component" value="Unassembled WGS sequence"/>
</dbReference>
<comment type="caution">
    <text evidence="3">The sequence shown here is derived from an EMBL/GenBank/DDBJ whole genome shotgun (WGS) entry which is preliminary data.</text>
</comment>
<organism evidence="3 4">
    <name type="scientific">Algoriphagus antarcticus</name>
    <dbReference type="NCBI Taxonomy" id="238540"/>
    <lineage>
        <taxon>Bacteria</taxon>
        <taxon>Pseudomonadati</taxon>
        <taxon>Bacteroidota</taxon>
        <taxon>Cytophagia</taxon>
        <taxon>Cytophagales</taxon>
        <taxon>Cyclobacteriaceae</taxon>
        <taxon>Algoriphagus</taxon>
    </lineage>
</organism>
<name>A0A3E0E127_9BACT</name>
<dbReference type="InterPro" id="IPR039448">
    <property type="entry name" value="Beta_helix"/>
</dbReference>
<dbReference type="InterPro" id="IPR006626">
    <property type="entry name" value="PbH1"/>
</dbReference>
<feature type="domain" description="Right handed beta helix" evidence="2">
    <location>
        <begin position="129"/>
        <end position="277"/>
    </location>
</feature>
<dbReference type="GO" id="GO:0016829">
    <property type="term" value="F:lyase activity"/>
    <property type="evidence" value="ECO:0007669"/>
    <property type="project" value="UniProtKB-KW"/>
</dbReference>
<gene>
    <name evidence="3" type="ORF">C8N25_10374</name>
</gene>
<keyword evidence="1" id="KW-0677">Repeat</keyword>
<dbReference type="PANTHER" id="PTHR22990:SF15">
    <property type="entry name" value="F-BOX ONLY PROTEIN 10"/>
    <property type="match status" value="1"/>
</dbReference>
<dbReference type="EMBL" id="QUNF01000003">
    <property type="protein sequence ID" value="REG91997.1"/>
    <property type="molecule type" value="Genomic_DNA"/>
</dbReference>
<dbReference type="SMART" id="SM00710">
    <property type="entry name" value="PbH1"/>
    <property type="match status" value="8"/>
</dbReference>
<evidence type="ECO:0000259" key="2">
    <source>
        <dbReference type="Pfam" id="PF13229"/>
    </source>
</evidence>
<dbReference type="AlphaFoldDB" id="A0A3E0E127"/>
<dbReference type="InterPro" id="IPR012334">
    <property type="entry name" value="Pectin_lyas_fold"/>
</dbReference>
<sequence length="568" mass="62696">MKSYFHLFFILLFALPISGICQTDSLNEGKRLNVLDFGVLADSESDQTEAIQQVIDQAAEGDTVFFPAGQYQIRTILLKSDVNILSEGTIKHHFSAKAGEYSIEKQNSPNPLILGQGVKNVNISLKGESKNEGIYLLKSHQIRIYNTELTGDSTKFRAYPGIMTFESSGIEIANTKIHHFGKPRTETDSYQPGTGIRILSSNTVSIHDSEIYKNGENGVFIYGSRKVEVINNVIRHNGMSAIQVAFGESGKESDYNFSLNILEENASDAIDINNRSKEKAKDIACLITENITCGNGFVNEESTPDGSGIVTLINVSNVIIYKNEAYRNNRPAIYVESCGLILAKQNWADNQVEVTLDLEELLLDQNRFSSINLIANTKAKKIHLRDNELGSLSLPNGIQVDEFKIENNSFSNASFNFNLKGHMHLLGNKIINTSTNPAILIVKADDALIENNEILSQNSSAIVLRNTAKNIHIIGNQIKSYNTAIFDDNSKELVVKNNTITSIAGGKENQAFRSHYPNQLTLEGNEYRGIENTETVLLVGKGKAKVGNEILISGTVNYGGVEISQIYF</sequence>
<dbReference type="Pfam" id="PF13229">
    <property type="entry name" value="Beta_helix"/>
    <property type="match status" value="1"/>
</dbReference>
<evidence type="ECO:0000313" key="4">
    <source>
        <dbReference type="Proteomes" id="UP000256405"/>
    </source>
</evidence>
<dbReference type="OrthoDB" id="241638at2"/>
<keyword evidence="3" id="KW-0456">Lyase</keyword>
<keyword evidence="4" id="KW-1185">Reference proteome</keyword>